<dbReference type="SUPFAM" id="SSF56596">
    <property type="entry name" value="Replication terminator protein (Tus)"/>
    <property type="match status" value="1"/>
</dbReference>
<accession>A0A5C7W1Y2</accession>
<proteinExistence type="predicted"/>
<keyword evidence="1" id="KW-0963">Cytoplasm</keyword>
<name>A0A5C7W1Y2_AQUAC</name>
<dbReference type="Gene3D" id="3.50.14.10">
    <property type="entry name" value="Replication terminator Tus, domain 1 superfamily/Replication terminator Tus"/>
    <property type="match status" value="1"/>
</dbReference>
<protein>
    <submittedName>
        <fullName evidence="4">Replication terminus site-binding protein</fullName>
    </submittedName>
</protein>
<keyword evidence="2" id="KW-0235">DNA replication</keyword>
<sequence>MLEDIKEAGRRLELAVGEFNDRWPGLVVDGVVWDLPLLAEQKTPDEIAVTRLDGHVAIAKARDAYASFQRDIGQAPGTVMRLPGVFFVSQSVLAEVEQINRLKLAVKEAIEQTRLEQNLSVNARPRIMRRALGPYYSTKQLERSIQAFDGSPRLVIFTWAGHTSGGEYIPVGSIRKELQALAELRADRERTSVSETPEWKDLQALAKMADDECLLLHKPVAPHPRAMFFFSESTRYDAMIHANLPAFVLASPDGCNIKELRDFDRNARTAERPDKKNRIQALPGKDLFIPSKTPRKVTKRKLEVPATYGAGE</sequence>
<dbReference type="AlphaFoldDB" id="A0A5C7W1Y2"/>
<dbReference type="InterPro" id="IPR036381">
    <property type="entry name" value="Tus_dom1"/>
</dbReference>
<evidence type="ECO:0000256" key="3">
    <source>
        <dbReference type="ARBA" id="ARBA00023125"/>
    </source>
</evidence>
<dbReference type="InterPro" id="IPR008865">
    <property type="entry name" value="DNA_replication_term_site-bd"/>
</dbReference>
<evidence type="ECO:0000256" key="1">
    <source>
        <dbReference type="ARBA" id="ARBA00022490"/>
    </source>
</evidence>
<dbReference type="GO" id="GO:0006274">
    <property type="term" value="P:DNA replication termination"/>
    <property type="evidence" value="ECO:0007669"/>
    <property type="project" value="InterPro"/>
</dbReference>
<evidence type="ECO:0000256" key="2">
    <source>
        <dbReference type="ARBA" id="ARBA00022705"/>
    </source>
</evidence>
<comment type="caution">
    <text evidence="4">The sequence shown here is derived from an EMBL/GenBank/DDBJ whole genome shotgun (WGS) entry which is preliminary data.</text>
</comment>
<dbReference type="EMBL" id="SSFO01000168">
    <property type="protein sequence ID" value="TXI31951.1"/>
    <property type="molecule type" value="Genomic_DNA"/>
</dbReference>
<gene>
    <name evidence="4" type="ORF">E6Q69_10160</name>
</gene>
<dbReference type="GO" id="GO:0005737">
    <property type="term" value="C:cytoplasm"/>
    <property type="evidence" value="ECO:0007669"/>
    <property type="project" value="InterPro"/>
</dbReference>
<reference evidence="4 5" key="1">
    <citation type="submission" date="2018-09" db="EMBL/GenBank/DDBJ databases">
        <title>Metagenome Assembled Genomes from an Advanced Water Purification Facility.</title>
        <authorList>
            <person name="Stamps B.W."/>
            <person name="Spear J.R."/>
        </authorList>
    </citation>
    <scope>NUCLEOTIDE SEQUENCE [LARGE SCALE GENOMIC DNA]</scope>
    <source>
        <strain evidence="4">Bin_52_1</strain>
    </source>
</reference>
<dbReference type="Proteomes" id="UP000321110">
    <property type="component" value="Unassembled WGS sequence"/>
</dbReference>
<keyword evidence="3" id="KW-0238">DNA-binding</keyword>
<dbReference type="GO" id="GO:0003677">
    <property type="term" value="F:DNA binding"/>
    <property type="evidence" value="ECO:0007669"/>
    <property type="project" value="UniProtKB-KW"/>
</dbReference>
<dbReference type="Pfam" id="PF05472">
    <property type="entry name" value="Ter"/>
    <property type="match status" value="1"/>
</dbReference>
<organism evidence="4 5">
    <name type="scientific">Aquipseudomonas alcaligenes</name>
    <name type="common">Pseudomonas alcaligenes</name>
    <dbReference type="NCBI Taxonomy" id="43263"/>
    <lineage>
        <taxon>Bacteria</taxon>
        <taxon>Pseudomonadati</taxon>
        <taxon>Pseudomonadota</taxon>
        <taxon>Gammaproteobacteria</taxon>
        <taxon>Pseudomonadales</taxon>
        <taxon>Pseudomonadaceae</taxon>
        <taxon>Aquipseudomonas</taxon>
    </lineage>
</organism>
<evidence type="ECO:0000313" key="4">
    <source>
        <dbReference type="EMBL" id="TXI31951.1"/>
    </source>
</evidence>
<evidence type="ECO:0000313" key="5">
    <source>
        <dbReference type="Proteomes" id="UP000321110"/>
    </source>
</evidence>
<dbReference type="InterPro" id="IPR036384">
    <property type="entry name" value="Tus_sf"/>
</dbReference>